<evidence type="ECO:0000313" key="3">
    <source>
        <dbReference type="Proteomes" id="UP000226106"/>
    </source>
</evidence>
<dbReference type="InterPro" id="IPR035424">
    <property type="entry name" value="Antitoxin_RelB"/>
</dbReference>
<proteinExistence type="inferred from homology"/>
<protein>
    <submittedName>
        <fullName evidence="2">Uncharacterized protein</fullName>
    </submittedName>
</protein>
<dbReference type="Gene3D" id="3.40.1620.10">
    <property type="entry name" value="YefM-like domain"/>
    <property type="match status" value="1"/>
</dbReference>
<dbReference type="Gene3D" id="3.30.160.620">
    <property type="match status" value="1"/>
</dbReference>
<organism evidence="2 3">
    <name type="scientific">Bacillus thuringiensis</name>
    <dbReference type="NCBI Taxonomy" id="1428"/>
    <lineage>
        <taxon>Bacteria</taxon>
        <taxon>Bacillati</taxon>
        <taxon>Bacillota</taxon>
        <taxon>Bacilli</taxon>
        <taxon>Bacillales</taxon>
        <taxon>Bacillaceae</taxon>
        <taxon>Bacillus</taxon>
        <taxon>Bacillus cereus group</taxon>
    </lineage>
</organism>
<gene>
    <name evidence="2" type="ORF">COK72_31545</name>
</gene>
<name>A0A9X7FSM7_BACTU</name>
<accession>A0A9X7FSM7</accession>
<dbReference type="AlphaFoldDB" id="A0A9X7FSM7"/>
<evidence type="ECO:0000313" key="2">
    <source>
        <dbReference type="EMBL" id="PFT34412.1"/>
    </source>
</evidence>
<reference evidence="2 3" key="1">
    <citation type="submission" date="2017-09" db="EMBL/GenBank/DDBJ databases">
        <title>Large-scale bioinformatics analysis of Bacillus genomes uncovers conserved roles of natural products in bacterial physiology.</title>
        <authorList>
            <consortium name="Agbiome Team Llc"/>
            <person name="Bleich R.M."/>
            <person name="Grubbs K.J."/>
            <person name="Santa Maria K.C."/>
            <person name="Allen S.E."/>
            <person name="Farag S."/>
            <person name="Shank E.A."/>
            <person name="Bowers A."/>
        </authorList>
    </citation>
    <scope>NUCLEOTIDE SEQUENCE [LARGE SCALE GENOMIC DNA]</scope>
    <source>
        <strain evidence="2 3">AFS065400</strain>
    </source>
</reference>
<dbReference type="Proteomes" id="UP000226106">
    <property type="component" value="Unassembled WGS sequence"/>
</dbReference>
<dbReference type="SUPFAM" id="SSF143120">
    <property type="entry name" value="YefM-like"/>
    <property type="match status" value="1"/>
</dbReference>
<dbReference type="EMBL" id="NVCO01000140">
    <property type="protein sequence ID" value="PFT34412.1"/>
    <property type="molecule type" value="Genomic_DNA"/>
</dbReference>
<comment type="caution">
    <text evidence="2">The sequence shown here is derived from an EMBL/GenBank/DDBJ whole genome shotgun (WGS) entry which is preliminary data.</text>
</comment>
<evidence type="ECO:0000256" key="1">
    <source>
        <dbReference type="ARBA" id="ARBA00009981"/>
    </source>
</evidence>
<dbReference type="InterPro" id="IPR036165">
    <property type="entry name" value="YefM-like_sf"/>
</dbReference>
<dbReference type="Pfam" id="PF12910">
    <property type="entry name" value="PHD_like"/>
    <property type="match status" value="1"/>
</dbReference>
<sequence length="143" mass="16614">MIMQAVLNATDVRKNWSEFIDGVVQQNKPQFVSRNNKEPFLSLNMHQAKMAFSTYTFTLKYVLEDDNSITAELKDFDLFVNAKSEDAAIRDLAVELIEYAQDYSDNIQLYYNAPNRREHFPFIMNVLLQDDLDGVTRLIHADI</sequence>
<comment type="similarity">
    <text evidence="1">Belongs to the phD/YefM antitoxin family.</text>
</comment>